<keyword evidence="3" id="KW-1185">Reference proteome</keyword>
<dbReference type="EMBL" id="AP028910">
    <property type="protein sequence ID" value="BES89784.1"/>
    <property type="molecule type" value="Genomic_DNA"/>
</dbReference>
<accession>A0ABN7ABU8</accession>
<evidence type="ECO:0000313" key="2">
    <source>
        <dbReference type="EMBL" id="BES89784.1"/>
    </source>
</evidence>
<organism evidence="2 3">
    <name type="scientific">Nesidiocoris tenuis</name>
    <dbReference type="NCBI Taxonomy" id="355587"/>
    <lineage>
        <taxon>Eukaryota</taxon>
        <taxon>Metazoa</taxon>
        <taxon>Ecdysozoa</taxon>
        <taxon>Arthropoda</taxon>
        <taxon>Hexapoda</taxon>
        <taxon>Insecta</taxon>
        <taxon>Pterygota</taxon>
        <taxon>Neoptera</taxon>
        <taxon>Paraneoptera</taxon>
        <taxon>Hemiptera</taxon>
        <taxon>Heteroptera</taxon>
        <taxon>Panheteroptera</taxon>
        <taxon>Cimicomorpha</taxon>
        <taxon>Miridae</taxon>
        <taxon>Dicyphina</taxon>
        <taxon>Nesidiocoris</taxon>
    </lineage>
</organism>
<sequence>MNKGSGNSSNAIEGAASEDKLDRILAKLSKLDQLDVLEEKIDRIARDFKEDVSRVESKVDALATRVVYLERQVRKRNLLWFGVEERLDTGNDKSDLATLLELINNTMGVVCTRDDFEEPIRFGRIQREGVCRPICIEVRRLDLKEKLLSARPTLSKTTVYVKEDLPKEERERRKAWRAANLKEPRKRPPASPLDEKDRHNPRLGNLKYVPK</sequence>
<evidence type="ECO:0000313" key="3">
    <source>
        <dbReference type="Proteomes" id="UP001307889"/>
    </source>
</evidence>
<dbReference type="Proteomes" id="UP001307889">
    <property type="component" value="Chromosome 2"/>
</dbReference>
<reference evidence="2 3" key="1">
    <citation type="submission" date="2023-09" db="EMBL/GenBank/DDBJ databases">
        <title>Nesidiocoris tenuis whole genome shotgun sequence.</title>
        <authorList>
            <person name="Shibata T."/>
            <person name="Shimoda M."/>
            <person name="Kobayashi T."/>
            <person name="Uehara T."/>
        </authorList>
    </citation>
    <scope>NUCLEOTIDE SEQUENCE [LARGE SCALE GENOMIC DNA]</scope>
    <source>
        <strain evidence="2 3">Japan</strain>
    </source>
</reference>
<feature type="region of interest" description="Disordered" evidence="1">
    <location>
        <begin position="167"/>
        <end position="211"/>
    </location>
</feature>
<proteinExistence type="predicted"/>
<name>A0ABN7ABU8_9HEMI</name>
<protein>
    <submittedName>
        <fullName evidence="2">Uncharacterized protein</fullName>
    </submittedName>
</protein>
<gene>
    <name evidence="2" type="ORF">NTJ_02591</name>
</gene>
<evidence type="ECO:0000256" key="1">
    <source>
        <dbReference type="SAM" id="MobiDB-lite"/>
    </source>
</evidence>